<evidence type="ECO:0000313" key="3">
    <source>
        <dbReference type="Proteomes" id="UP000886786"/>
    </source>
</evidence>
<dbReference type="Gene3D" id="3.40.50.300">
    <property type="entry name" value="P-loop containing nucleotide triphosphate hydrolases"/>
    <property type="match status" value="1"/>
</dbReference>
<evidence type="ECO:0000313" key="2">
    <source>
        <dbReference type="EMBL" id="HIQ90820.1"/>
    </source>
</evidence>
<dbReference type="Pfam" id="PF00004">
    <property type="entry name" value="AAA"/>
    <property type="match status" value="1"/>
</dbReference>
<dbReference type="GO" id="GO:0005524">
    <property type="term" value="F:ATP binding"/>
    <property type="evidence" value="ECO:0007669"/>
    <property type="project" value="UniProtKB-KW"/>
</dbReference>
<accession>A0A9D0ZSZ6</accession>
<evidence type="ECO:0000259" key="1">
    <source>
        <dbReference type="Pfam" id="PF00004"/>
    </source>
</evidence>
<protein>
    <submittedName>
        <fullName evidence="2">ATP-binding protein</fullName>
    </submittedName>
</protein>
<dbReference type="AlphaFoldDB" id="A0A9D0ZSZ6"/>
<proteinExistence type="predicted"/>
<organism evidence="2 3">
    <name type="scientific">Candidatus Coprosoma intestinipullorum</name>
    <dbReference type="NCBI Taxonomy" id="2840752"/>
    <lineage>
        <taxon>Bacteria</taxon>
        <taxon>Bacillati</taxon>
        <taxon>Bacillota</taxon>
        <taxon>Bacillota incertae sedis</taxon>
        <taxon>Candidatus Coprosoma</taxon>
    </lineage>
</organism>
<reference evidence="2" key="2">
    <citation type="journal article" date="2021" name="PeerJ">
        <title>Extensive microbial diversity within the chicken gut microbiome revealed by metagenomics and culture.</title>
        <authorList>
            <person name="Gilroy R."/>
            <person name="Ravi A."/>
            <person name="Getino M."/>
            <person name="Pursley I."/>
            <person name="Horton D.L."/>
            <person name="Alikhan N.F."/>
            <person name="Baker D."/>
            <person name="Gharbi K."/>
            <person name="Hall N."/>
            <person name="Watson M."/>
            <person name="Adriaenssens E.M."/>
            <person name="Foster-Nyarko E."/>
            <person name="Jarju S."/>
            <person name="Secka A."/>
            <person name="Antonio M."/>
            <person name="Oren A."/>
            <person name="Chaudhuri R.R."/>
            <person name="La Ragione R."/>
            <person name="Hildebrand F."/>
            <person name="Pallen M.J."/>
        </authorList>
    </citation>
    <scope>NUCLEOTIDE SEQUENCE</scope>
    <source>
        <strain evidence="2">CHK147-3167</strain>
    </source>
</reference>
<feature type="domain" description="ATPase AAA-type core" evidence="1">
    <location>
        <begin position="55"/>
        <end position="132"/>
    </location>
</feature>
<dbReference type="SUPFAM" id="SSF52540">
    <property type="entry name" value="P-loop containing nucleoside triphosphate hydrolases"/>
    <property type="match status" value="1"/>
</dbReference>
<dbReference type="InterPro" id="IPR027417">
    <property type="entry name" value="P-loop_NTPase"/>
</dbReference>
<dbReference type="InterPro" id="IPR003959">
    <property type="entry name" value="ATPase_AAA_core"/>
</dbReference>
<keyword evidence="2" id="KW-0067">ATP-binding</keyword>
<sequence>MNSRAKDVFAKVYKNCPQDENALYGIIMSVLNNENLYNLSDDEKEKLKLVHENVLIDGDFGIGKTTMAEEVARSLDLPFYKFIIPKVGSGFPYQLLISNFNDVYRNIYVKNGNPKLHGVVVFEELEKILNADCLSYLDSVINMETFMIYDKELGENVVLDISNITYIGEVNRDRAADYIDVSIDPDSYKDVLADNEDFSLKDKEMLRNVLIHLDMDNQLNLKINHFENSPSMWHVFQKHINFKKLDVSSIKLILRDSEFSKYKALASMFDGEDYLKFLNDKLIDRLAKELESNPNRLCSIPDYFNEFLNKMMEYGFIDVFPENGSKQKKKEM</sequence>
<dbReference type="Proteomes" id="UP000886786">
    <property type="component" value="Unassembled WGS sequence"/>
</dbReference>
<name>A0A9D0ZSZ6_9FIRM</name>
<dbReference type="GO" id="GO:0016887">
    <property type="term" value="F:ATP hydrolysis activity"/>
    <property type="evidence" value="ECO:0007669"/>
    <property type="project" value="InterPro"/>
</dbReference>
<keyword evidence="2" id="KW-0547">Nucleotide-binding</keyword>
<reference evidence="2" key="1">
    <citation type="submission" date="2020-10" db="EMBL/GenBank/DDBJ databases">
        <authorList>
            <person name="Gilroy R."/>
        </authorList>
    </citation>
    <scope>NUCLEOTIDE SEQUENCE</scope>
    <source>
        <strain evidence="2">CHK147-3167</strain>
    </source>
</reference>
<gene>
    <name evidence="2" type="ORF">IAB27_04265</name>
</gene>
<dbReference type="EMBL" id="DVFV01000078">
    <property type="protein sequence ID" value="HIQ90820.1"/>
    <property type="molecule type" value="Genomic_DNA"/>
</dbReference>
<comment type="caution">
    <text evidence="2">The sequence shown here is derived from an EMBL/GenBank/DDBJ whole genome shotgun (WGS) entry which is preliminary data.</text>
</comment>